<proteinExistence type="predicted"/>
<name>A0ABZ1T1H6_9ACTN</name>
<dbReference type="Gene3D" id="3.40.50.300">
    <property type="entry name" value="P-loop containing nucleotide triphosphate hydrolases"/>
    <property type="match status" value="1"/>
</dbReference>
<evidence type="ECO:0000256" key="1">
    <source>
        <dbReference type="ARBA" id="ARBA00022741"/>
    </source>
</evidence>
<dbReference type="PROSITE" id="PS50051">
    <property type="entry name" value="MCM_2"/>
    <property type="match status" value="1"/>
</dbReference>
<sequence>MPVARTHCVGLVGVTGRLVEVEADVGPGIAGTHFIGLLDTAISEARGRVRSALINSRLAWPDARVTVSLFPATLPKRGSIFDLAIAIAVLGAAGAVPAQRIAAPVFVGELGLDGRVRPIRGVLPAALAAAEAGVRTIVVPALNAAEAALVPDLTVVPVAALGELVGWLRSGDLHRLPVVDDAASLAQDAEHTGDVGQPEHGGHGARTKQNAHTEHEGHGGRGARTKQGEHADHGGHGARTKQSAVAVHGGYARRVEDASRPAGPYGGDGGAPGPDLCDVAGQPMGRKALEVCAAGGHNLWMLGPPGSGKTMLAERLPTLLPSLDQEKALEVSAIHSVAGTLPPGRPLLTRPPFVAPHHSATMAAVVGGGSGGVVRPGAVSLAHRGVLFLDEAPEFATTVLDSLRQPLESGTVTIARAVGTVTFPARFMLVMAANPCPCGLQGTVGHPCKCTPAGRRRYLDRLSGPLLDRVDVKVKIGRATRAELLADRHFVETSATVAERVRLARERAAKRLAGTPWRTNAEVSSSALHRDFRLPDAAMAPLHRGLDVGTLSARGLDRVLRISWTLADLSCKDRPDQAETSAALALWLGVD</sequence>
<dbReference type="SMART" id="SM00382">
    <property type="entry name" value="AAA"/>
    <property type="match status" value="1"/>
</dbReference>
<dbReference type="InterPro" id="IPR001208">
    <property type="entry name" value="MCM_dom"/>
</dbReference>
<feature type="domain" description="MCM C-terminal AAA(+) ATPase" evidence="4">
    <location>
        <begin position="373"/>
        <end position="435"/>
    </location>
</feature>
<dbReference type="RefSeq" id="WP_328710759.1">
    <property type="nucleotide sequence ID" value="NZ_CP108085.1"/>
</dbReference>
<gene>
    <name evidence="5" type="ORF">OG913_17785</name>
</gene>
<dbReference type="SUPFAM" id="SSF52540">
    <property type="entry name" value="P-loop containing nucleoside triphosphate hydrolases"/>
    <property type="match status" value="1"/>
</dbReference>
<evidence type="ECO:0000256" key="2">
    <source>
        <dbReference type="ARBA" id="ARBA00022840"/>
    </source>
</evidence>
<keyword evidence="2" id="KW-0067">ATP-binding</keyword>
<dbReference type="SUPFAM" id="SSF54211">
    <property type="entry name" value="Ribosomal protein S5 domain 2-like"/>
    <property type="match status" value="1"/>
</dbReference>
<dbReference type="PANTHER" id="PTHR32039:SF7">
    <property type="entry name" value="COMPETENCE PROTEIN COMM"/>
    <property type="match status" value="1"/>
</dbReference>
<dbReference type="Pfam" id="PF13335">
    <property type="entry name" value="Mg_chelatase_C"/>
    <property type="match status" value="1"/>
</dbReference>
<dbReference type="Gene3D" id="3.30.230.10">
    <property type="match status" value="1"/>
</dbReference>
<dbReference type="Pfam" id="PF01078">
    <property type="entry name" value="Mg_chelatase"/>
    <property type="match status" value="1"/>
</dbReference>
<organism evidence="5 6">
    <name type="scientific">Microbispora hainanensis</name>
    <dbReference type="NCBI Taxonomy" id="568844"/>
    <lineage>
        <taxon>Bacteria</taxon>
        <taxon>Bacillati</taxon>
        <taxon>Actinomycetota</taxon>
        <taxon>Actinomycetes</taxon>
        <taxon>Streptosporangiales</taxon>
        <taxon>Streptosporangiaceae</taxon>
        <taxon>Microbispora</taxon>
    </lineage>
</organism>
<dbReference type="Proteomes" id="UP001432011">
    <property type="component" value="Chromosome"/>
</dbReference>
<dbReference type="InterPro" id="IPR014721">
    <property type="entry name" value="Ribsml_uS5_D2-typ_fold_subgr"/>
</dbReference>
<protein>
    <submittedName>
        <fullName evidence="5">YifB family Mg chelatase-like AAA ATPase</fullName>
    </submittedName>
</protein>
<dbReference type="InterPro" id="IPR003593">
    <property type="entry name" value="AAA+_ATPase"/>
</dbReference>
<keyword evidence="6" id="KW-1185">Reference proteome</keyword>
<dbReference type="InterPro" id="IPR027417">
    <property type="entry name" value="P-loop_NTPase"/>
</dbReference>
<dbReference type="InterPro" id="IPR000523">
    <property type="entry name" value="Mg_chelatse_chII-like_cat_dom"/>
</dbReference>
<evidence type="ECO:0000313" key="6">
    <source>
        <dbReference type="Proteomes" id="UP001432011"/>
    </source>
</evidence>
<reference evidence="5" key="1">
    <citation type="submission" date="2022-10" db="EMBL/GenBank/DDBJ databases">
        <title>The complete genomes of actinobacterial strains from the NBC collection.</title>
        <authorList>
            <person name="Joergensen T.S."/>
            <person name="Alvarez Arevalo M."/>
            <person name="Sterndorff E.B."/>
            <person name="Faurdal D."/>
            <person name="Vuksanovic O."/>
            <person name="Mourched A.-S."/>
            <person name="Charusanti P."/>
            <person name="Shaw S."/>
            <person name="Blin K."/>
            <person name="Weber T."/>
        </authorList>
    </citation>
    <scope>NUCLEOTIDE SEQUENCE</scope>
    <source>
        <strain evidence="5">NBC_00254</strain>
    </source>
</reference>
<dbReference type="InterPro" id="IPR025158">
    <property type="entry name" value="Mg_chelat-rel_C"/>
</dbReference>
<dbReference type="InterPro" id="IPR045006">
    <property type="entry name" value="CHLI-like"/>
</dbReference>
<feature type="compositionally biased region" description="Basic and acidic residues" evidence="3">
    <location>
        <begin position="226"/>
        <end position="235"/>
    </location>
</feature>
<keyword evidence="1" id="KW-0547">Nucleotide-binding</keyword>
<evidence type="ECO:0000259" key="4">
    <source>
        <dbReference type="PROSITE" id="PS50051"/>
    </source>
</evidence>
<dbReference type="EMBL" id="CP108085">
    <property type="protein sequence ID" value="WUP78761.1"/>
    <property type="molecule type" value="Genomic_DNA"/>
</dbReference>
<accession>A0ABZ1T1H6</accession>
<dbReference type="InterPro" id="IPR020568">
    <property type="entry name" value="Ribosomal_Su5_D2-typ_SF"/>
</dbReference>
<feature type="region of interest" description="Disordered" evidence="3">
    <location>
        <begin position="192"/>
        <end position="247"/>
    </location>
</feature>
<evidence type="ECO:0000256" key="3">
    <source>
        <dbReference type="SAM" id="MobiDB-lite"/>
    </source>
</evidence>
<dbReference type="Pfam" id="PF13541">
    <property type="entry name" value="ChlI"/>
    <property type="match status" value="1"/>
</dbReference>
<evidence type="ECO:0000313" key="5">
    <source>
        <dbReference type="EMBL" id="WUP78761.1"/>
    </source>
</evidence>
<dbReference type="PRINTS" id="PR01657">
    <property type="entry name" value="MCMFAMILY"/>
</dbReference>
<dbReference type="PANTHER" id="PTHR32039">
    <property type="entry name" value="MAGNESIUM-CHELATASE SUBUNIT CHLI"/>
    <property type="match status" value="1"/>
</dbReference>